<dbReference type="AlphaFoldDB" id="A0A1G2KY90"/>
<accession>A0A1G2KY90</accession>
<feature type="transmembrane region" description="Helical" evidence="1">
    <location>
        <begin position="9"/>
        <end position="28"/>
    </location>
</feature>
<keyword evidence="1" id="KW-0812">Transmembrane</keyword>
<evidence type="ECO:0000313" key="3">
    <source>
        <dbReference type="Proteomes" id="UP000177811"/>
    </source>
</evidence>
<dbReference type="InterPro" id="IPR013783">
    <property type="entry name" value="Ig-like_fold"/>
</dbReference>
<comment type="caution">
    <text evidence="2">The sequence shown here is derived from an EMBL/GenBank/DDBJ whole genome shotgun (WGS) entry which is preliminary data.</text>
</comment>
<name>A0A1G2KY90_9BACT</name>
<evidence type="ECO:0000313" key="2">
    <source>
        <dbReference type="EMBL" id="OHA03429.1"/>
    </source>
</evidence>
<organism evidence="2 3">
    <name type="scientific">Candidatus Sungbacteria bacterium RIFCSPHIGHO2_02_FULL_51_29</name>
    <dbReference type="NCBI Taxonomy" id="1802273"/>
    <lineage>
        <taxon>Bacteria</taxon>
        <taxon>Candidatus Sungiibacteriota</taxon>
    </lineage>
</organism>
<dbReference type="Proteomes" id="UP000177811">
    <property type="component" value="Unassembled WGS sequence"/>
</dbReference>
<evidence type="ECO:0000256" key="1">
    <source>
        <dbReference type="SAM" id="Phobius"/>
    </source>
</evidence>
<reference evidence="2 3" key="1">
    <citation type="journal article" date="2016" name="Nat. Commun.">
        <title>Thousands of microbial genomes shed light on interconnected biogeochemical processes in an aquifer system.</title>
        <authorList>
            <person name="Anantharaman K."/>
            <person name="Brown C.T."/>
            <person name="Hug L.A."/>
            <person name="Sharon I."/>
            <person name="Castelle C.J."/>
            <person name="Probst A.J."/>
            <person name="Thomas B.C."/>
            <person name="Singh A."/>
            <person name="Wilkins M.J."/>
            <person name="Karaoz U."/>
            <person name="Brodie E.L."/>
            <person name="Williams K.H."/>
            <person name="Hubbard S.S."/>
            <person name="Banfield J.F."/>
        </authorList>
    </citation>
    <scope>NUCLEOTIDE SEQUENCE [LARGE SCALE GENOMIC DNA]</scope>
</reference>
<dbReference type="EMBL" id="MHQL01000015">
    <property type="protein sequence ID" value="OHA03429.1"/>
    <property type="molecule type" value="Genomic_DNA"/>
</dbReference>
<gene>
    <name evidence="2" type="ORF">A3C16_00100</name>
</gene>
<dbReference type="Gene3D" id="2.60.40.10">
    <property type="entry name" value="Immunoglobulins"/>
    <property type="match status" value="1"/>
</dbReference>
<keyword evidence="1" id="KW-0472">Membrane</keyword>
<sequence length="252" mass="28362">MDFRVTRQLVIIGIPLLLLIGVGGYLYYKSIPEPTCFDRIFNQGEERIDCGGPCQPCALFDKKPVEVFWTKVFPVRVNTYDVGVSVKNPNVSLLLEALEYEIRVYDERNVIIARRTGRTFILPGQTRYIIETNIESPKLIKRAVFQVLRDEWVFHQEQPPDIVAGERKYTIITEGGEPRSSVSATIFNRTTRDYSSVEVDVIISDEAKNAIAISKTVVGSLPAGAAELVTFFWPGVIAGRADDIQVLPRVRP</sequence>
<proteinExistence type="predicted"/>
<keyword evidence="1" id="KW-1133">Transmembrane helix</keyword>
<protein>
    <submittedName>
        <fullName evidence="2">Uncharacterized protein</fullName>
    </submittedName>
</protein>